<gene>
    <name evidence="1" type="ORF">ZEAMMB73_Zm00001d039231</name>
</gene>
<reference evidence="1" key="1">
    <citation type="submission" date="2015-12" db="EMBL/GenBank/DDBJ databases">
        <title>Update maize B73 reference genome by single molecule sequencing technologies.</title>
        <authorList>
            <consortium name="Maize Genome Sequencing Project"/>
            <person name="Ware D."/>
        </authorList>
    </citation>
    <scope>NUCLEOTIDE SEQUENCE</scope>
    <source>
        <tissue evidence="1">Seedling</tissue>
    </source>
</reference>
<organism evidence="1">
    <name type="scientific">Zea mays</name>
    <name type="common">Maize</name>
    <dbReference type="NCBI Taxonomy" id="4577"/>
    <lineage>
        <taxon>Eukaryota</taxon>
        <taxon>Viridiplantae</taxon>
        <taxon>Streptophyta</taxon>
        <taxon>Embryophyta</taxon>
        <taxon>Tracheophyta</taxon>
        <taxon>Spermatophyta</taxon>
        <taxon>Magnoliopsida</taxon>
        <taxon>Liliopsida</taxon>
        <taxon>Poales</taxon>
        <taxon>Poaceae</taxon>
        <taxon>PACMAD clade</taxon>
        <taxon>Panicoideae</taxon>
        <taxon>Andropogonodae</taxon>
        <taxon>Andropogoneae</taxon>
        <taxon>Tripsacinae</taxon>
        <taxon>Zea</taxon>
    </lineage>
</organism>
<dbReference type="EMBL" id="CM000782">
    <property type="protein sequence ID" value="AQK89098.1"/>
    <property type="molecule type" value="Genomic_DNA"/>
</dbReference>
<sequence>MYLCKFLPLFLTSKLILMRPYRLKEEMVIQRSSTVTLRHLTFFLTSNLKLMSLTLDLQSSLLIITPMFRQE</sequence>
<proteinExistence type="predicted"/>
<dbReference type="GO" id="GO:0016740">
    <property type="term" value="F:transferase activity"/>
    <property type="evidence" value="ECO:0007669"/>
    <property type="project" value="UniProtKB-KW"/>
</dbReference>
<evidence type="ECO:0000313" key="1">
    <source>
        <dbReference type="EMBL" id="AQK89097.1"/>
    </source>
</evidence>
<keyword evidence="1" id="KW-0808">Transferase</keyword>
<name>A0A1D6MEN8_MAIZE</name>
<dbReference type="AlphaFoldDB" id="A0A1D6MEN8"/>
<dbReference type="EMBL" id="CM000782">
    <property type="protein sequence ID" value="AQK89097.1"/>
    <property type="molecule type" value="Genomic_DNA"/>
</dbReference>
<protein>
    <submittedName>
        <fullName evidence="1">Putative beta-14-xylosyltransferase IRX14</fullName>
    </submittedName>
</protein>
<accession>A0A1D6MEN8</accession>